<keyword evidence="8" id="KW-0206">Cytoskeleton</keyword>
<gene>
    <name evidence="10" type="ORF">E4U43_003113</name>
</gene>
<evidence type="ECO:0000256" key="3">
    <source>
        <dbReference type="ARBA" id="ARBA00022490"/>
    </source>
</evidence>
<evidence type="ECO:0000256" key="6">
    <source>
        <dbReference type="ARBA" id="ARBA00022776"/>
    </source>
</evidence>
<dbReference type="GO" id="GO:0070652">
    <property type="term" value="C:HAUS complex"/>
    <property type="evidence" value="ECO:0007669"/>
    <property type="project" value="InterPro"/>
</dbReference>
<organism evidence="10 11">
    <name type="scientific">Claviceps pusilla</name>
    <dbReference type="NCBI Taxonomy" id="123648"/>
    <lineage>
        <taxon>Eukaryota</taxon>
        <taxon>Fungi</taxon>
        <taxon>Dikarya</taxon>
        <taxon>Ascomycota</taxon>
        <taxon>Pezizomycotina</taxon>
        <taxon>Sordariomycetes</taxon>
        <taxon>Hypocreomycetidae</taxon>
        <taxon>Hypocreales</taxon>
        <taxon>Clavicipitaceae</taxon>
        <taxon>Claviceps</taxon>
    </lineage>
</organism>
<evidence type="ECO:0000256" key="1">
    <source>
        <dbReference type="ARBA" id="ARBA00004186"/>
    </source>
</evidence>
<name>A0A9P7NFM3_9HYPO</name>
<keyword evidence="9" id="KW-0131">Cell cycle</keyword>
<proteinExistence type="inferred from homology"/>
<keyword evidence="4" id="KW-0132">Cell division</keyword>
<evidence type="ECO:0000256" key="8">
    <source>
        <dbReference type="ARBA" id="ARBA00023212"/>
    </source>
</evidence>
<reference evidence="10" key="1">
    <citation type="journal article" date="2020" name="bioRxiv">
        <title>Whole genome comparisons of ergot fungi reveals the divergence and evolution of species within the genus Claviceps are the result of varying mechanisms driving genome evolution and host range expansion.</title>
        <authorList>
            <person name="Wyka S.A."/>
            <person name="Mondo S.J."/>
            <person name="Liu M."/>
            <person name="Dettman J."/>
            <person name="Nalam V."/>
            <person name="Broders K.D."/>
        </authorList>
    </citation>
    <scope>NUCLEOTIDE SEQUENCE</scope>
    <source>
        <strain evidence="10">CCC 602</strain>
    </source>
</reference>
<keyword evidence="5" id="KW-0493">Microtubule</keyword>
<evidence type="ECO:0000313" key="10">
    <source>
        <dbReference type="EMBL" id="KAG6016787.1"/>
    </source>
</evidence>
<dbReference type="GO" id="GO:0005829">
    <property type="term" value="C:cytosol"/>
    <property type="evidence" value="ECO:0007669"/>
    <property type="project" value="TreeGrafter"/>
</dbReference>
<evidence type="ECO:0000256" key="7">
    <source>
        <dbReference type="ARBA" id="ARBA00023054"/>
    </source>
</evidence>
<evidence type="ECO:0000256" key="4">
    <source>
        <dbReference type="ARBA" id="ARBA00022618"/>
    </source>
</evidence>
<keyword evidence="7" id="KW-0175">Coiled coil</keyword>
<dbReference type="GO" id="GO:0051301">
    <property type="term" value="P:cell division"/>
    <property type="evidence" value="ECO:0007669"/>
    <property type="project" value="UniProtKB-KW"/>
</dbReference>
<sequence length="244" mass="26880">MVVSGRGQDLATSVFSPSSARIAAYTAKDWSFVDSWLSKILPNENLPNYERTPATLAALLTLASVNEATATDRGLLFTASKLALTVVAGAEVTSTWKKEIPYGQNGLASQDFVSQKVTNCLTREGQVALGALADISVQRKIFLPTPENLGRELVILQTSLCETEQIMTRINGLHEHLILELQSSKKQLAIFESAIYTLPIEVPKQNLELQRKTRLKAKQMSDVREHCPVIQKKRSINLSASKET</sequence>
<dbReference type="PANTHER" id="PTHR31570:SF1">
    <property type="entry name" value="HAUS AUGMIN-LIKE COMPLEX SUBUNIT 1"/>
    <property type="match status" value="1"/>
</dbReference>
<evidence type="ECO:0000256" key="5">
    <source>
        <dbReference type="ARBA" id="ARBA00022701"/>
    </source>
</evidence>
<evidence type="ECO:0000313" key="11">
    <source>
        <dbReference type="Proteomes" id="UP000748025"/>
    </source>
</evidence>
<dbReference type="EMBL" id="SRPW01000218">
    <property type="protein sequence ID" value="KAG6016787.1"/>
    <property type="molecule type" value="Genomic_DNA"/>
</dbReference>
<comment type="caution">
    <text evidence="10">The sequence shown here is derived from an EMBL/GenBank/DDBJ whole genome shotgun (WGS) entry which is preliminary data.</text>
</comment>
<keyword evidence="3" id="KW-0963">Cytoplasm</keyword>
<comment type="similarity">
    <text evidence="2">Belongs to the HAUS1 family.</text>
</comment>
<evidence type="ECO:0000256" key="9">
    <source>
        <dbReference type="ARBA" id="ARBA00023306"/>
    </source>
</evidence>
<dbReference type="GO" id="GO:0005819">
    <property type="term" value="C:spindle"/>
    <property type="evidence" value="ECO:0007669"/>
    <property type="project" value="UniProtKB-SubCell"/>
</dbReference>
<evidence type="ECO:0000256" key="2">
    <source>
        <dbReference type="ARBA" id="ARBA00005479"/>
    </source>
</evidence>
<dbReference type="OrthoDB" id="5372507at2759"/>
<dbReference type="Proteomes" id="UP000748025">
    <property type="component" value="Unassembled WGS sequence"/>
</dbReference>
<dbReference type="PANTHER" id="PTHR31570">
    <property type="entry name" value="HAUS AUGMIN-LIKE COMPLEX SUBUNIT 1"/>
    <property type="match status" value="1"/>
</dbReference>
<dbReference type="InterPro" id="IPR026243">
    <property type="entry name" value="HAUS1"/>
</dbReference>
<dbReference type="GO" id="GO:0005874">
    <property type="term" value="C:microtubule"/>
    <property type="evidence" value="ECO:0007669"/>
    <property type="project" value="UniProtKB-KW"/>
</dbReference>
<protein>
    <submittedName>
        <fullName evidence="10">Uncharacterized protein</fullName>
    </submittedName>
</protein>
<comment type="subcellular location">
    <subcellularLocation>
        <location evidence="1">Cytoplasm</location>
        <location evidence="1">Cytoskeleton</location>
        <location evidence="1">Spindle</location>
    </subcellularLocation>
</comment>
<dbReference type="Pfam" id="PF25762">
    <property type="entry name" value="HAUS1"/>
    <property type="match status" value="1"/>
</dbReference>
<keyword evidence="11" id="KW-1185">Reference proteome</keyword>
<accession>A0A9P7NFM3</accession>
<dbReference type="GO" id="GO:0051225">
    <property type="term" value="P:spindle assembly"/>
    <property type="evidence" value="ECO:0007669"/>
    <property type="project" value="InterPro"/>
</dbReference>
<keyword evidence="6" id="KW-0498">Mitosis</keyword>
<dbReference type="AlphaFoldDB" id="A0A9P7NFM3"/>